<evidence type="ECO:0000256" key="1">
    <source>
        <dbReference type="SAM" id="MobiDB-lite"/>
    </source>
</evidence>
<dbReference type="EMBL" id="BQKY01000012">
    <property type="protein sequence ID" value="GJN92747.1"/>
    <property type="molecule type" value="Genomic_DNA"/>
</dbReference>
<keyword evidence="3" id="KW-1185">Reference proteome</keyword>
<dbReference type="AlphaFoldDB" id="A0AAV5GTB9"/>
<evidence type="ECO:0000313" key="3">
    <source>
        <dbReference type="Proteomes" id="UP001342314"/>
    </source>
</evidence>
<feature type="compositionally biased region" description="Basic and acidic residues" evidence="1">
    <location>
        <begin position="115"/>
        <end position="126"/>
    </location>
</feature>
<comment type="caution">
    <text evidence="2">The sequence shown here is derived from an EMBL/GenBank/DDBJ whole genome shotgun (WGS) entry which is preliminary data.</text>
</comment>
<sequence>MAPKTPIVEPIQGSNPASSSSSSSSEPIHPSPVVDEGPSDSSIPSSQASSFARPGTQDALRGQGNSAAPSESISREDYAPVPRSQERDAAEHAKKEVDRQAEEEARMPENASGEDEFRTTEAKSAADEPQPGQPKLDRSSDANLVEAGTTMAGDAGADSGIDEAQHGRDVAKRAKEVPKKPKL</sequence>
<gene>
    <name evidence="2" type="ORF">Rhopal_005785-T1</name>
</gene>
<organism evidence="2 3">
    <name type="scientific">Rhodotorula paludigena</name>
    <dbReference type="NCBI Taxonomy" id="86838"/>
    <lineage>
        <taxon>Eukaryota</taxon>
        <taxon>Fungi</taxon>
        <taxon>Dikarya</taxon>
        <taxon>Basidiomycota</taxon>
        <taxon>Pucciniomycotina</taxon>
        <taxon>Microbotryomycetes</taxon>
        <taxon>Sporidiobolales</taxon>
        <taxon>Sporidiobolaceae</taxon>
        <taxon>Rhodotorula</taxon>
    </lineage>
</organism>
<reference evidence="2 3" key="1">
    <citation type="submission" date="2021-12" db="EMBL/GenBank/DDBJ databases">
        <title>High titer production of polyol ester of fatty acids by Rhodotorula paludigena BS15 towards product separation-free biomass refinery.</title>
        <authorList>
            <person name="Mano J."/>
            <person name="Ono H."/>
            <person name="Tanaka T."/>
            <person name="Naito K."/>
            <person name="Sushida H."/>
            <person name="Ike M."/>
            <person name="Tokuyasu K."/>
            <person name="Kitaoka M."/>
        </authorList>
    </citation>
    <scope>NUCLEOTIDE SEQUENCE [LARGE SCALE GENOMIC DNA]</scope>
    <source>
        <strain evidence="2 3">BS15</strain>
    </source>
</reference>
<protein>
    <submittedName>
        <fullName evidence="2">Uncharacterized protein</fullName>
    </submittedName>
</protein>
<evidence type="ECO:0000313" key="2">
    <source>
        <dbReference type="EMBL" id="GJN92747.1"/>
    </source>
</evidence>
<feature type="compositionally biased region" description="Low complexity" evidence="1">
    <location>
        <begin position="39"/>
        <end position="50"/>
    </location>
</feature>
<feature type="region of interest" description="Disordered" evidence="1">
    <location>
        <begin position="1"/>
        <end position="183"/>
    </location>
</feature>
<feature type="compositionally biased region" description="Polar residues" evidence="1">
    <location>
        <begin position="63"/>
        <end position="72"/>
    </location>
</feature>
<name>A0AAV5GTB9_9BASI</name>
<proteinExistence type="predicted"/>
<feature type="compositionally biased region" description="Basic and acidic residues" evidence="1">
    <location>
        <begin position="73"/>
        <end position="107"/>
    </location>
</feature>
<feature type="compositionally biased region" description="Low complexity" evidence="1">
    <location>
        <begin position="147"/>
        <end position="159"/>
    </location>
</feature>
<accession>A0AAV5GTB9</accession>
<feature type="compositionally biased region" description="Basic and acidic residues" evidence="1">
    <location>
        <begin position="163"/>
        <end position="183"/>
    </location>
</feature>
<dbReference type="Proteomes" id="UP001342314">
    <property type="component" value="Unassembled WGS sequence"/>
</dbReference>